<evidence type="ECO:0000259" key="7">
    <source>
        <dbReference type="PROSITE" id="PS50888"/>
    </source>
</evidence>
<feature type="domain" description="BHLH" evidence="7">
    <location>
        <begin position="29"/>
        <end position="81"/>
    </location>
</feature>
<evidence type="ECO:0000256" key="6">
    <source>
        <dbReference type="SAM" id="MobiDB-lite"/>
    </source>
</evidence>
<gene>
    <name evidence="8" type="ORF">EDS130_LOCUS40909</name>
</gene>
<dbReference type="Proteomes" id="UP000663852">
    <property type="component" value="Unassembled WGS sequence"/>
</dbReference>
<dbReference type="GO" id="GO:0046983">
    <property type="term" value="F:protein dimerization activity"/>
    <property type="evidence" value="ECO:0007669"/>
    <property type="project" value="InterPro"/>
</dbReference>
<feature type="compositionally biased region" description="Polar residues" evidence="6">
    <location>
        <begin position="8"/>
        <end position="27"/>
    </location>
</feature>
<keyword evidence="2" id="KW-0805">Transcription regulation</keyword>
<keyword evidence="4" id="KW-0804">Transcription</keyword>
<dbReference type="Pfam" id="PF00010">
    <property type="entry name" value="HLH"/>
    <property type="match status" value="1"/>
</dbReference>
<dbReference type="EMBL" id="CAJNOJ010000513">
    <property type="protein sequence ID" value="CAF1472873.1"/>
    <property type="molecule type" value="Genomic_DNA"/>
</dbReference>
<protein>
    <recommendedName>
        <fullName evidence="7">BHLH domain-containing protein</fullName>
    </recommendedName>
</protein>
<evidence type="ECO:0000256" key="1">
    <source>
        <dbReference type="ARBA" id="ARBA00004123"/>
    </source>
</evidence>
<dbReference type="GO" id="GO:0005634">
    <property type="term" value="C:nucleus"/>
    <property type="evidence" value="ECO:0007669"/>
    <property type="project" value="UniProtKB-SubCell"/>
</dbReference>
<dbReference type="SMART" id="SM00353">
    <property type="entry name" value="HLH"/>
    <property type="match status" value="1"/>
</dbReference>
<dbReference type="GO" id="GO:0000981">
    <property type="term" value="F:DNA-binding transcription factor activity, RNA polymerase II-specific"/>
    <property type="evidence" value="ECO:0007669"/>
    <property type="project" value="TreeGrafter"/>
</dbReference>
<dbReference type="InterPro" id="IPR036638">
    <property type="entry name" value="HLH_DNA-bd_sf"/>
</dbReference>
<evidence type="ECO:0000256" key="5">
    <source>
        <dbReference type="ARBA" id="ARBA00023242"/>
    </source>
</evidence>
<dbReference type="CDD" id="cd11423">
    <property type="entry name" value="bHLH_TS_musculin_like"/>
    <property type="match status" value="1"/>
</dbReference>
<evidence type="ECO:0000313" key="8">
    <source>
        <dbReference type="EMBL" id="CAF1472873.1"/>
    </source>
</evidence>
<dbReference type="InterPro" id="IPR050283">
    <property type="entry name" value="E-box_TF_Regulators"/>
</dbReference>
<dbReference type="OrthoDB" id="6233288at2759"/>
<dbReference type="GO" id="GO:0000977">
    <property type="term" value="F:RNA polymerase II transcription regulatory region sequence-specific DNA binding"/>
    <property type="evidence" value="ECO:0007669"/>
    <property type="project" value="TreeGrafter"/>
</dbReference>
<dbReference type="PANTHER" id="PTHR23349">
    <property type="entry name" value="BASIC HELIX-LOOP-HELIX TRANSCRIPTION FACTOR, TWIST"/>
    <property type="match status" value="1"/>
</dbReference>
<evidence type="ECO:0000256" key="2">
    <source>
        <dbReference type="ARBA" id="ARBA00023015"/>
    </source>
</evidence>
<evidence type="ECO:0000313" key="9">
    <source>
        <dbReference type="Proteomes" id="UP000663852"/>
    </source>
</evidence>
<comment type="caution">
    <text evidence="8">The sequence shown here is derived from an EMBL/GenBank/DDBJ whole genome shotgun (WGS) entry which is preliminary data.</text>
</comment>
<dbReference type="SUPFAM" id="SSF47459">
    <property type="entry name" value="HLH, helix-loop-helix DNA-binding domain"/>
    <property type="match status" value="1"/>
</dbReference>
<name>A0A815R777_ADIRI</name>
<accession>A0A815R777</accession>
<keyword evidence="3" id="KW-0238">DNA-binding</keyword>
<dbReference type="FunFam" id="4.10.280.10:FF:000010">
    <property type="entry name" value="Scleraxis bHLH transcription factor"/>
    <property type="match status" value="1"/>
</dbReference>
<evidence type="ECO:0000256" key="4">
    <source>
        <dbReference type="ARBA" id="ARBA00023163"/>
    </source>
</evidence>
<dbReference type="PANTHER" id="PTHR23349:SF72">
    <property type="entry name" value="HLH54F"/>
    <property type="match status" value="1"/>
</dbReference>
<proteinExistence type="predicted"/>
<evidence type="ECO:0000256" key="3">
    <source>
        <dbReference type="ARBA" id="ARBA00023125"/>
    </source>
</evidence>
<dbReference type="AlphaFoldDB" id="A0A815R777"/>
<dbReference type="Gene3D" id="4.10.280.10">
    <property type="entry name" value="Helix-loop-helix DNA-binding domain"/>
    <property type="match status" value="1"/>
</dbReference>
<dbReference type="PROSITE" id="PS50888">
    <property type="entry name" value="BHLH"/>
    <property type="match status" value="1"/>
</dbReference>
<sequence>MGRKRLSSNDSTTTITSHSPSKSATGGMQQRNAANARERARMRVLSKAFIKLKTHLPWVPHDTKLSKLDTLRLATSYILHLTQILDNDELSLQTVSTPATTTTTTTTTTATSISIQAPNSFSWPYSSCHRASSLCSMNGRLSTSSSTANHCYSNQEYDYQIQSELLNEHQENIMEEKPRVC</sequence>
<reference evidence="8" key="1">
    <citation type="submission" date="2021-02" db="EMBL/GenBank/DDBJ databases">
        <authorList>
            <person name="Nowell W R."/>
        </authorList>
    </citation>
    <scope>NUCLEOTIDE SEQUENCE</scope>
</reference>
<comment type="subcellular location">
    <subcellularLocation>
        <location evidence="1">Nucleus</location>
    </subcellularLocation>
</comment>
<dbReference type="GO" id="GO:0032502">
    <property type="term" value="P:developmental process"/>
    <property type="evidence" value="ECO:0007669"/>
    <property type="project" value="TreeGrafter"/>
</dbReference>
<organism evidence="8 9">
    <name type="scientific">Adineta ricciae</name>
    <name type="common">Rotifer</name>
    <dbReference type="NCBI Taxonomy" id="249248"/>
    <lineage>
        <taxon>Eukaryota</taxon>
        <taxon>Metazoa</taxon>
        <taxon>Spiralia</taxon>
        <taxon>Gnathifera</taxon>
        <taxon>Rotifera</taxon>
        <taxon>Eurotatoria</taxon>
        <taxon>Bdelloidea</taxon>
        <taxon>Adinetida</taxon>
        <taxon>Adinetidae</taxon>
        <taxon>Adineta</taxon>
    </lineage>
</organism>
<dbReference type="InterPro" id="IPR011598">
    <property type="entry name" value="bHLH_dom"/>
</dbReference>
<keyword evidence="5" id="KW-0539">Nucleus</keyword>
<feature type="region of interest" description="Disordered" evidence="6">
    <location>
        <begin position="1"/>
        <end position="39"/>
    </location>
</feature>